<evidence type="ECO:0000256" key="1">
    <source>
        <dbReference type="ARBA" id="ARBA00022723"/>
    </source>
</evidence>
<reference evidence="3 4" key="1">
    <citation type="submission" date="2020-08" db="EMBL/GenBank/DDBJ databases">
        <title>Genomic Encyclopedia of Type Strains, Phase IV (KMG-IV): sequencing the most valuable type-strain genomes for metagenomic binning, comparative biology and taxonomic classification.</title>
        <authorList>
            <person name="Goeker M."/>
        </authorList>
    </citation>
    <scope>NUCLEOTIDE SEQUENCE [LARGE SCALE GENOMIC DNA]</scope>
    <source>
        <strain evidence="3 4">DSM 25897</strain>
    </source>
</reference>
<sequence length="164" mass="18239">MNRPILNIDEIEFEPWRHGKKYEARPGQIARRIGARKLGYGLAVLPPGKCAFPRHSHRVNEEMFFVLEGTGELRVGDARHPIRAGDAIACPPGGPETAHQIVNTGDSELKYLAVSTMQHPEIVEYPDSGKFGVRAIDDDAGGKPRVFRYNGRAEASLDYWDGED</sequence>
<name>A0A7W7V8J4_9GAMM</name>
<feature type="domain" description="Cupin type-2" evidence="2">
    <location>
        <begin position="42"/>
        <end position="114"/>
    </location>
</feature>
<dbReference type="EMBL" id="JACHHX010000001">
    <property type="protein sequence ID" value="MBB5014296.1"/>
    <property type="molecule type" value="Genomic_DNA"/>
</dbReference>
<dbReference type="GO" id="GO:0046872">
    <property type="term" value="F:metal ion binding"/>
    <property type="evidence" value="ECO:0007669"/>
    <property type="project" value="UniProtKB-KW"/>
</dbReference>
<protein>
    <submittedName>
        <fullName evidence="3">Putative cupin superfamily protein</fullName>
    </submittedName>
</protein>
<dbReference type="InterPro" id="IPR014710">
    <property type="entry name" value="RmlC-like_jellyroll"/>
</dbReference>
<dbReference type="AlphaFoldDB" id="A0A7W7V8J4"/>
<dbReference type="Proteomes" id="UP000519004">
    <property type="component" value="Unassembled WGS sequence"/>
</dbReference>
<dbReference type="Pfam" id="PF07883">
    <property type="entry name" value="Cupin_2"/>
    <property type="match status" value="1"/>
</dbReference>
<gene>
    <name evidence="3" type="ORF">HNQ58_000167</name>
</gene>
<dbReference type="Gene3D" id="2.60.120.10">
    <property type="entry name" value="Jelly Rolls"/>
    <property type="match status" value="1"/>
</dbReference>
<dbReference type="InterPro" id="IPR011051">
    <property type="entry name" value="RmlC_Cupin_sf"/>
</dbReference>
<keyword evidence="1" id="KW-0479">Metal-binding</keyword>
<keyword evidence="4" id="KW-1185">Reference proteome</keyword>
<evidence type="ECO:0000259" key="2">
    <source>
        <dbReference type="Pfam" id="PF07883"/>
    </source>
</evidence>
<comment type="caution">
    <text evidence="3">The sequence shown here is derived from an EMBL/GenBank/DDBJ whole genome shotgun (WGS) entry which is preliminary data.</text>
</comment>
<proteinExistence type="predicted"/>
<dbReference type="PANTHER" id="PTHR35848">
    <property type="entry name" value="OXALATE-BINDING PROTEIN"/>
    <property type="match status" value="1"/>
</dbReference>
<evidence type="ECO:0000313" key="3">
    <source>
        <dbReference type="EMBL" id="MBB5014296.1"/>
    </source>
</evidence>
<organism evidence="3 4">
    <name type="scientific">Rehaibacterium terrae</name>
    <dbReference type="NCBI Taxonomy" id="1341696"/>
    <lineage>
        <taxon>Bacteria</taxon>
        <taxon>Pseudomonadati</taxon>
        <taxon>Pseudomonadota</taxon>
        <taxon>Gammaproteobacteria</taxon>
        <taxon>Lysobacterales</taxon>
        <taxon>Lysobacteraceae</taxon>
        <taxon>Rehaibacterium</taxon>
    </lineage>
</organism>
<dbReference type="PANTHER" id="PTHR35848:SF6">
    <property type="entry name" value="CUPIN TYPE-2 DOMAIN-CONTAINING PROTEIN"/>
    <property type="match status" value="1"/>
</dbReference>
<accession>A0A7W7V8J4</accession>
<evidence type="ECO:0000313" key="4">
    <source>
        <dbReference type="Proteomes" id="UP000519004"/>
    </source>
</evidence>
<dbReference type="CDD" id="cd02224">
    <property type="entry name" value="cupin_SPO2919-like"/>
    <property type="match status" value="1"/>
</dbReference>
<dbReference type="InterPro" id="IPR051610">
    <property type="entry name" value="GPI/OXD"/>
</dbReference>
<dbReference type="SUPFAM" id="SSF51182">
    <property type="entry name" value="RmlC-like cupins"/>
    <property type="match status" value="1"/>
</dbReference>
<dbReference type="InterPro" id="IPR013096">
    <property type="entry name" value="Cupin_2"/>
</dbReference>
<dbReference type="RefSeq" id="WP_183946887.1">
    <property type="nucleotide sequence ID" value="NZ_JACHHX010000001.1"/>
</dbReference>